<dbReference type="PANTHER" id="PTHR42080">
    <property type="entry name" value="SRR1 DOMAIN-CONTAINING PROTEIN"/>
    <property type="match status" value="1"/>
</dbReference>
<gene>
    <name evidence="2" type="ORF">DNG_10208</name>
</gene>
<feature type="domain" description="SRR1-like" evidence="1">
    <location>
        <begin position="590"/>
        <end position="709"/>
    </location>
</feature>
<organism evidence="2 3">
    <name type="scientific">Cephalotrichum gorgonifer</name>
    <dbReference type="NCBI Taxonomy" id="2041049"/>
    <lineage>
        <taxon>Eukaryota</taxon>
        <taxon>Fungi</taxon>
        <taxon>Dikarya</taxon>
        <taxon>Ascomycota</taxon>
        <taxon>Pezizomycotina</taxon>
        <taxon>Sordariomycetes</taxon>
        <taxon>Hypocreomycetidae</taxon>
        <taxon>Microascales</taxon>
        <taxon>Microascaceae</taxon>
        <taxon>Cephalotrichum</taxon>
    </lineage>
</organism>
<dbReference type="PANTHER" id="PTHR42080:SF3">
    <property type="entry name" value="SRR1-LIKE DOMAIN-CONTAINING PROTEIN"/>
    <property type="match status" value="1"/>
</dbReference>
<dbReference type="EMBL" id="ONZQ02000021">
    <property type="protein sequence ID" value="SPO07514.1"/>
    <property type="molecule type" value="Genomic_DNA"/>
</dbReference>
<dbReference type="AlphaFoldDB" id="A0AAE8SZZ8"/>
<evidence type="ECO:0000313" key="2">
    <source>
        <dbReference type="EMBL" id="SPO07514.1"/>
    </source>
</evidence>
<evidence type="ECO:0000259" key="1">
    <source>
        <dbReference type="Pfam" id="PF07985"/>
    </source>
</evidence>
<keyword evidence="3" id="KW-1185">Reference proteome</keyword>
<dbReference type="InterPro" id="IPR012942">
    <property type="entry name" value="SRR1-like"/>
</dbReference>
<protein>
    <recommendedName>
        <fullName evidence="1">SRR1-like domain-containing protein</fullName>
    </recommendedName>
</protein>
<evidence type="ECO:0000313" key="3">
    <source>
        <dbReference type="Proteomes" id="UP001187682"/>
    </source>
</evidence>
<dbReference type="Proteomes" id="UP001187682">
    <property type="component" value="Unassembled WGS sequence"/>
</dbReference>
<sequence>MTAYRDLWRDGAHGRPPKGLKPEDFRLLSVIDLYGSVDMQKMRGLTDQQVAYEIERFYVGAHQYLHPGVLMPPYLIDRFGSDWGLNARGIYYRHHYSPGWVTAGHSLWLPSLDQTDWEHPSEEPRRKRARVLVGHALDNERWRKSEYAWEADAWTDVFGLMRNDPALAVDKHEYNAIREKRHPASCLLAGEPKLFKRIPDATIGLATFRPEDYPSALAEYDLDRERLEALSLHRHCDLKSDPRWADINLVFPFAVYEAKGWAGDCREARRQACSAGAAYLDLLDDLARHPGKIGRKNGAYQTPDSLNTQVFALTSFGAHWHVLVGYKRPRLRREFVGQTGLSASVYVFQRIWSGRVTTERRAWELLQVIDQIHVWGATDFRDFVIRHLKPWHEFGKKCYVNDVDFMHIHPHAGPLTVDGKPACGVPGYCLELPDWTEHMTKDSRKDLERKLGTHVLNAYAKYNPETRSRGDKFEGRRELLDIERQLEQSTTLDRFTLQCVDGKQVQVKNPLFSAQVPIWKPFVRYQEYWRLVFGEFDGPPGTFYCSYLVDWKNQVQRDFHGNVDGWETLFQTKQQLWKESATCESFRLQLRKLLASHRVTKIVCFGLGDIARKGPPVTVLSGGQGRQPQEPDLDTKDLYPCIMQHAAALTMAEETARLQGEPARVLSQDPQYTDDSKRFLRTEGFEIVGNFGAGGFAEVDDETIVFSVWTGAPVKQIIADIARPAAVITISDNDTVISRIG</sequence>
<proteinExistence type="predicted"/>
<dbReference type="Pfam" id="PF07985">
    <property type="entry name" value="SRR1"/>
    <property type="match status" value="1"/>
</dbReference>
<reference evidence="2" key="1">
    <citation type="submission" date="2018-03" db="EMBL/GenBank/DDBJ databases">
        <authorList>
            <person name="Guldener U."/>
        </authorList>
    </citation>
    <scope>NUCLEOTIDE SEQUENCE</scope>
</reference>
<name>A0AAE8SZZ8_9PEZI</name>
<comment type="caution">
    <text evidence="2">The sequence shown here is derived from an EMBL/GenBank/DDBJ whole genome shotgun (WGS) entry which is preliminary data.</text>
</comment>
<accession>A0AAE8SZZ8</accession>